<feature type="non-terminal residue" evidence="1">
    <location>
        <position position="1"/>
    </location>
</feature>
<name>A0A0K2T1V2_LEPSM</name>
<dbReference type="AlphaFoldDB" id="A0A0K2T1V2"/>
<proteinExistence type="predicted"/>
<organism evidence="1">
    <name type="scientific">Lepeophtheirus salmonis</name>
    <name type="common">Salmon louse</name>
    <name type="synonym">Caligus salmonis</name>
    <dbReference type="NCBI Taxonomy" id="72036"/>
    <lineage>
        <taxon>Eukaryota</taxon>
        <taxon>Metazoa</taxon>
        <taxon>Ecdysozoa</taxon>
        <taxon>Arthropoda</taxon>
        <taxon>Crustacea</taxon>
        <taxon>Multicrustacea</taxon>
        <taxon>Hexanauplia</taxon>
        <taxon>Copepoda</taxon>
        <taxon>Siphonostomatoida</taxon>
        <taxon>Caligidae</taxon>
        <taxon>Lepeophtheirus</taxon>
    </lineage>
</organism>
<sequence>FKILKHSYKFPLHKRSEGSDKNSSKNHLDFQEKKCWSPLTTSRE</sequence>
<reference evidence="1" key="1">
    <citation type="submission" date="2014-05" db="EMBL/GenBank/DDBJ databases">
        <authorList>
            <person name="Chronopoulou M."/>
        </authorList>
    </citation>
    <scope>NUCLEOTIDE SEQUENCE</scope>
    <source>
        <tissue evidence="1">Whole organism</tissue>
    </source>
</reference>
<evidence type="ECO:0000313" key="1">
    <source>
        <dbReference type="EMBL" id="CDW19988.1"/>
    </source>
</evidence>
<accession>A0A0K2T1V2</accession>
<protein>
    <submittedName>
        <fullName evidence="1">Uncharacterized protein</fullName>
    </submittedName>
</protein>
<dbReference type="EMBL" id="HACA01002627">
    <property type="protein sequence ID" value="CDW19988.1"/>
    <property type="molecule type" value="Transcribed_RNA"/>
</dbReference>